<accession>A0A0G2EH61</accession>
<reference evidence="1 2" key="1">
    <citation type="submission" date="2015-03" db="EMBL/GenBank/DDBJ databases">
        <authorList>
            <person name="Morales-Cruz A."/>
            <person name="Amrine K.C."/>
            <person name="Cantu D."/>
        </authorList>
    </citation>
    <scope>NUCLEOTIDE SEQUENCE [LARGE SCALE GENOMIC DNA]</scope>
    <source>
        <strain evidence="1">DS831</strain>
    </source>
</reference>
<dbReference type="EMBL" id="LAQI01000081">
    <property type="protein sequence ID" value="KKY21759.1"/>
    <property type="molecule type" value="Genomic_DNA"/>
</dbReference>
<evidence type="ECO:0000313" key="1">
    <source>
        <dbReference type="EMBL" id="KKY21759.1"/>
    </source>
</evidence>
<sequence length="172" mass="18613">MKPVILKDVPKAVCMAFCPAVKRHFQMSTRGNANKYDFATIANLAPAAVQHLIGAMVAACKTPGVGAMPSAFPDDKNVDRRVKCLAAVKKLDVARFVQHAWRNVAMDAISAAGRVTLQEFAYVHVAFAGEENKSEKNKSKEPALLRHAVNCAVYAELIDEAEHPATLAISLI</sequence>
<dbReference type="Proteomes" id="UP000034182">
    <property type="component" value="Unassembled WGS sequence"/>
</dbReference>
<name>A0A0G2EH61_9PEZI</name>
<dbReference type="AlphaFoldDB" id="A0A0G2EH61"/>
<organism evidence="1 2">
    <name type="scientific">Diplodia seriata</name>
    <dbReference type="NCBI Taxonomy" id="420778"/>
    <lineage>
        <taxon>Eukaryota</taxon>
        <taxon>Fungi</taxon>
        <taxon>Dikarya</taxon>
        <taxon>Ascomycota</taxon>
        <taxon>Pezizomycotina</taxon>
        <taxon>Dothideomycetes</taxon>
        <taxon>Dothideomycetes incertae sedis</taxon>
        <taxon>Botryosphaeriales</taxon>
        <taxon>Botryosphaeriaceae</taxon>
        <taxon>Diplodia</taxon>
    </lineage>
</organism>
<comment type="caution">
    <text evidence="1">The sequence shown here is derived from an EMBL/GenBank/DDBJ whole genome shotgun (WGS) entry which is preliminary data.</text>
</comment>
<proteinExistence type="predicted"/>
<evidence type="ECO:0000313" key="2">
    <source>
        <dbReference type="Proteomes" id="UP000034182"/>
    </source>
</evidence>
<reference evidence="1 2" key="2">
    <citation type="submission" date="2015-05" db="EMBL/GenBank/DDBJ databases">
        <title>Distinctive expansion of gene families associated with plant cell wall degradation and secondary metabolism in the genomes of grapevine trunk pathogens.</title>
        <authorList>
            <person name="Lawrence D.P."/>
            <person name="Travadon R."/>
            <person name="Rolshausen P.E."/>
            <person name="Baumgartner K."/>
        </authorList>
    </citation>
    <scope>NUCLEOTIDE SEQUENCE [LARGE SCALE GENOMIC DNA]</scope>
    <source>
        <strain evidence="1">DS831</strain>
    </source>
</reference>
<gene>
    <name evidence="1" type="ORF">UCDDS831_g04014</name>
</gene>
<protein>
    <submittedName>
        <fullName evidence="1">Uncharacterized protein</fullName>
    </submittedName>
</protein>